<protein>
    <recommendedName>
        <fullName evidence="8">Ribosomal protein uS12 methylthiotransferase RimO</fullName>
        <shortName evidence="8">uS12 MTTase</shortName>
        <shortName evidence="8">uS12 methylthiotransferase</shortName>
        <ecNumber evidence="8">2.8.4.4</ecNumber>
    </recommendedName>
    <alternativeName>
        <fullName evidence="8">Ribosomal protein uS12 (aspartate-C(3))-methylthiotransferase</fullName>
    </alternativeName>
    <alternativeName>
        <fullName evidence="8">Ribosome maturation factor RimO</fullName>
    </alternativeName>
</protein>
<dbReference type="SUPFAM" id="SSF102114">
    <property type="entry name" value="Radical SAM enzymes"/>
    <property type="match status" value="1"/>
</dbReference>
<dbReference type="PROSITE" id="PS51449">
    <property type="entry name" value="MTTASE_N"/>
    <property type="match status" value="1"/>
</dbReference>
<dbReference type="NCBIfam" id="TIGR00089">
    <property type="entry name" value="MiaB/RimO family radical SAM methylthiotransferase"/>
    <property type="match status" value="1"/>
</dbReference>
<dbReference type="Proteomes" id="UP001568698">
    <property type="component" value="Unassembled WGS sequence"/>
</dbReference>
<dbReference type="InterPro" id="IPR058240">
    <property type="entry name" value="rSAM_sf"/>
</dbReference>
<feature type="domain" description="TRAM" evidence="9">
    <location>
        <begin position="373"/>
        <end position="442"/>
    </location>
</feature>
<dbReference type="Gene3D" id="3.80.30.20">
    <property type="entry name" value="tm_1862 like domain"/>
    <property type="match status" value="1"/>
</dbReference>
<dbReference type="InterPro" id="IPR038135">
    <property type="entry name" value="Methylthiotransferase_N_sf"/>
</dbReference>
<comment type="function">
    <text evidence="8">Catalyzes the methylthiolation of an aspartic acid residue of ribosomal protein uS12.</text>
</comment>
<feature type="domain" description="Radical SAM core" evidence="11">
    <location>
        <begin position="141"/>
        <end position="370"/>
    </location>
</feature>
<evidence type="ECO:0000256" key="5">
    <source>
        <dbReference type="ARBA" id="ARBA00022723"/>
    </source>
</evidence>
<dbReference type="GO" id="GO:0005840">
    <property type="term" value="C:ribosome"/>
    <property type="evidence" value="ECO:0007669"/>
    <property type="project" value="UniProtKB-KW"/>
</dbReference>
<dbReference type="NCBIfam" id="TIGR01125">
    <property type="entry name" value="30S ribosomal protein S12 methylthiotransferase RimO"/>
    <property type="match status" value="1"/>
</dbReference>
<keyword evidence="7 8" id="KW-0411">Iron-sulfur</keyword>
<dbReference type="InterPro" id="IPR023404">
    <property type="entry name" value="rSAM_horseshoe"/>
</dbReference>
<evidence type="ECO:0000259" key="10">
    <source>
        <dbReference type="PROSITE" id="PS51449"/>
    </source>
</evidence>
<dbReference type="Gene3D" id="3.40.50.12160">
    <property type="entry name" value="Methylthiotransferase, N-terminal domain"/>
    <property type="match status" value="1"/>
</dbReference>
<dbReference type="InterPro" id="IPR006638">
    <property type="entry name" value="Elp3/MiaA/NifB-like_rSAM"/>
</dbReference>
<evidence type="ECO:0000256" key="4">
    <source>
        <dbReference type="ARBA" id="ARBA00022691"/>
    </source>
</evidence>
<dbReference type="PANTHER" id="PTHR43837:SF1">
    <property type="entry name" value="RIBOSOMAL PROTEIN US12 METHYLTHIOTRANSFERASE RIMO"/>
    <property type="match status" value="1"/>
</dbReference>
<dbReference type="SFLD" id="SFLDG01061">
    <property type="entry name" value="methylthiotransferase"/>
    <property type="match status" value="1"/>
</dbReference>
<evidence type="ECO:0000256" key="6">
    <source>
        <dbReference type="ARBA" id="ARBA00023004"/>
    </source>
</evidence>
<organism evidence="12 13">
    <name type="scientific">Pseudodesulfovibrio karagichevae</name>
    <dbReference type="NCBI Taxonomy" id="3239305"/>
    <lineage>
        <taxon>Bacteria</taxon>
        <taxon>Pseudomonadati</taxon>
        <taxon>Thermodesulfobacteriota</taxon>
        <taxon>Desulfovibrionia</taxon>
        <taxon>Desulfovibrionales</taxon>
        <taxon>Desulfovibrionaceae</taxon>
    </lineage>
</organism>
<dbReference type="InterPro" id="IPR005840">
    <property type="entry name" value="Ribosomal_uS12_MeSTrfase_RimO"/>
</dbReference>
<comment type="catalytic activity">
    <reaction evidence="8">
        <text>L-aspartate(89)-[ribosomal protein uS12]-hydrogen + (sulfur carrier)-SH + AH2 + 2 S-adenosyl-L-methionine = 3-methylsulfanyl-L-aspartate(89)-[ribosomal protein uS12]-hydrogen + (sulfur carrier)-H + 5'-deoxyadenosine + L-methionine + A + S-adenosyl-L-homocysteine + 2 H(+)</text>
        <dbReference type="Rhea" id="RHEA:37087"/>
        <dbReference type="Rhea" id="RHEA-COMP:10460"/>
        <dbReference type="Rhea" id="RHEA-COMP:10461"/>
        <dbReference type="Rhea" id="RHEA-COMP:14737"/>
        <dbReference type="Rhea" id="RHEA-COMP:14739"/>
        <dbReference type="ChEBI" id="CHEBI:13193"/>
        <dbReference type="ChEBI" id="CHEBI:15378"/>
        <dbReference type="ChEBI" id="CHEBI:17319"/>
        <dbReference type="ChEBI" id="CHEBI:17499"/>
        <dbReference type="ChEBI" id="CHEBI:29917"/>
        <dbReference type="ChEBI" id="CHEBI:29961"/>
        <dbReference type="ChEBI" id="CHEBI:57844"/>
        <dbReference type="ChEBI" id="CHEBI:57856"/>
        <dbReference type="ChEBI" id="CHEBI:59789"/>
        <dbReference type="ChEBI" id="CHEBI:64428"/>
        <dbReference type="ChEBI" id="CHEBI:73599"/>
        <dbReference type="EC" id="2.8.4.4"/>
    </reaction>
</comment>
<sequence length="442" mass="48315">MVKPLSTPVRTYTVSLGCPKNRVDTERLLGALGSNMVPADSVADADLVLVNTCGFIQPAIEESINTILDVVREASDVAEERGRKPLVCVAGCLVSRYGQDLVSGLPEVDLWLNTEQIELWPAMAAEALAVNLPGDTPRNLSTGPSYAFLKVSEGCSHNCRFCTIPSIRGPHKSWPVDFLLDEARLLADQVPEIIVVGQDSTAYGSDLGPGHDLPALIKGLAAIPSLQWLRIMYLYPAGLTESLLGLLRDTGAPFLPYFDIPLQHAHPDVLASMGRPFARDPDKVVDRVRSFFPEAALRTTFIVGYPGETDEQFETLMDFVRRTRFHHLGVFPYWAEEGTPAAAMDNQVPDEVKLARRDALMELQAGISADILAGYVGETVPVVIERESDEWPGLYVGRAWFQAPEVDGVTYVGAPPDTRLELGDILDVEIEKADTYDLSGLV</sequence>
<dbReference type="InterPro" id="IPR002792">
    <property type="entry name" value="TRAM_dom"/>
</dbReference>
<feature type="binding site" evidence="8">
    <location>
        <position position="18"/>
    </location>
    <ligand>
        <name>[4Fe-4S] cluster</name>
        <dbReference type="ChEBI" id="CHEBI:49883"/>
        <label>1</label>
    </ligand>
</feature>
<feature type="binding site" evidence="8">
    <location>
        <position position="155"/>
    </location>
    <ligand>
        <name>[4Fe-4S] cluster</name>
        <dbReference type="ChEBI" id="CHEBI:49883"/>
        <label>2</label>
        <note>4Fe-4S-S-AdoMet</note>
    </ligand>
</feature>
<evidence type="ECO:0000256" key="7">
    <source>
        <dbReference type="ARBA" id="ARBA00023014"/>
    </source>
</evidence>
<dbReference type="PROSITE" id="PS50926">
    <property type="entry name" value="TRAM"/>
    <property type="match status" value="1"/>
</dbReference>
<evidence type="ECO:0000256" key="2">
    <source>
        <dbReference type="ARBA" id="ARBA00022490"/>
    </source>
</evidence>
<keyword evidence="1 8" id="KW-0004">4Fe-4S</keyword>
<keyword evidence="3 8" id="KW-0808">Transferase</keyword>
<evidence type="ECO:0000313" key="12">
    <source>
        <dbReference type="EMBL" id="MEZ7198567.1"/>
    </source>
</evidence>
<evidence type="ECO:0000256" key="3">
    <source>
        <dbReference type="ARBA" id="ARBA00022679"/>
    </source>
</evidence>
<feature type="binding site" evidence="8">
    <location>
        <position position="92"/>
    </location>
    <ligand>
        <name>[4Fe-4S] cluster</name>
        <dbReference type="ChEBI" id="CHEBI:49883"/>
        <label>1</label>
    </ligand>
</feature>
<comment type="caution">
    <text evidence="12">The sequence shown here is derived from an EMBL/GenBank/DDBJ whole genome shotgun (WGS) entry which is preliminary data.</text>
</comment>
<evidence type="ECO:0000256" key="8">
    <source>
        <dbReference type="HAMAP-Rule" id="MF_01865"/>
    </source>
</evidence>
<keyword evidence="13" id="KW-1185">Reference proteome</keyword>
<comment type="cofactor">
    <cofactor evidence="8">
        <name>[4Fe-4S] cluster</name>
        <dbReference type="ChEBI" id="CHEBI:49883"/>
    </cofactor>
    <text evidence="8">Binds 2 [4Fe-4S] clusters. One cluster is coordinated with 3 cysteines and an exchangeable S-adenosyl-L-methionine.</text>
</comment>
<reference evidence="12 13" key="1">
    <citation type="submission" date="2024-08" db="EMBL/GenBank/DDBJ databases">
        <title>Sulfate-reducing bacteria isolated from formation water of the oil field in Kazakhstan and description of Pseudodesulfovibrio sp.</title>
        <authorList>
            <person name="Bidzhieva S.K."/>
            <person name="Tourova T.P."/>
            <person name="Grouzdev D.S."/>
            <person name="Beletsky A.V."/>
            <person name="Sokolova D.S."/>
            <person name="Samigullina S.R."/>
            <person name="Poltaraus A.B."/>
            <person name="Avtukh A.N."/>
            <person name="Tereshina V.M."/>
            <person name="Zhaparov N.S."/>
            <person name="Mardanov A.V."/>
            <person name="Nazina T.N."/>
        </authorList>
    </citation>
    <scope>NUCLEOTIDE SEQUENCE [LARGE SCALE GENOMIC DNA]</scope>
    <source>
        <strain evidence="12 13">9FUS</strain>
    </source>
</reference>
<dbReference type="InterPro" id="IPR007197">
    <property type="entry name" value="rSAM"/>
</dbReference>
<dbReference type="InterPro" id="IPR013848">
    <property type="entry name" value="Methylthiotransferase_N"/>
</dbReference>
<evidence type="ECO:0000256" key="1">
    <source>
        <dbReference type="ARBA" id="ARBA00022485"/>
    </source>
</evidence>
<dbReference type="InterPro" id="IPR005839">
    <property type="entry name" value="Methylthiotransferase"/>
</dbReference>
<keyword evidence="12" id="KW-0687">Ribonucleoprotein</keyword>
<dbReference type="HAMAP" id="MF_01865">
    <property type="entry name" value="MTTase_RimO"/>
    <property type="match status" value="1"/>
</dbReference>
<dbReference type="Gene3D" id="2.40.50.140">
    <property type="entry name" value="Nucleic acid-binding proteins"/>
    <property type="match status" value="1"/>
</dbReference>
<name>A0ABV4K9W2_9BACT</name>
<dbReference type="SFLD" id="SFLDS00029">
    <property type="entry name" value="Radical_SAM"/>
    <property type="match status" value="1"/>
</dbReference>
<dbReference type="PROSITE" id="PS51918">
    <property type="entry name" value="RADICAL_SAM"/>
    <property type="match status" value="1"/>
</dbReference>
<dbReference type="Pfam" id="PF18693">
    <property type="entry name" value="TRAM_2"/>
    <property type="match status" value="1"/>
</dbReference>
<feature type="binding site" evidence="8">
    <location>
        <position position="53"/>
    </location>
    <ligand>
        <name>[4Fe-4S] cluster</name>
        <dbReference type="ChEBI" id="CHEBI:49883"/>
        <label>1</label>
    </ligand>
</feature>
<dbReference type="RefSeq" id="WP_371388055.1">
    <property type="nucleotide sequence ID" value="NZ_JBGLYH010000077.1"/>
</dbReference>
<dbReference type="EC" id="2.8.4.4" evidence="8"/>
<evidence type="ECO:0000313" key="13">
    <source>
        <dbReference type="Proteomes" id="UP001568698"/>
    </source>
</evidence>
<dbReference type="PANTHER" id="PTHR43837">
    <property type="entry name" value="RIBOSOMAL PROTEIN S12 METHYLTHIOTRANSFERASE RIMO"/>
    <property type="match status" value="1"/>
</dbReference>
<feature type="domain" description="MTTase N-terminal" evidence="10">
    <location>
        <begin position="9"/>
        <end position="129"/>
    </location>
</feature>
<comment type="subcellular location">
    <subcellularLocation>
        <location evidence="8">Cytoplasm</location>
    </subcellularLocation>
</comment>
<keyword evidence="2 8" id="KW-0963">Cytoplasm</keyword>
<dbReference type="Pfam" id="PF00919">
    <property type="entry name" value="UPF0004"/>
    <property type="match status" value="1"/>
</dbReference>
<accession>A0ABV4K9W2</accession>
<dbReference type="EMBL" id="JBGLYH010000077">
    <property type="protein sequence ID" value="MEZ7198567.1"/>
    <property type="molecule type" value="Genomic_DNA"/>
</dbReference>
<dbReference type="CDD" id="cd01335">
    <property type="entry name" value="Radical_SAM"/>
    <property type="match status" value="1"/>
</dbReference>
<evidence type="ECO:0000259" key="9">
    <source>
        <dbReference type="PROSITE" id="PS50926"/>
    </source>
</evidence>
<keyword evidence="4 8" id="KW-0949">S-adenosyl-L-methionine</keyword>
<evidence type="ECO:0000259" key="11">
    <source>
        <dbReference type="PROSITE" id="PS51918"/>
    </source>
</evidence>
<feature type="binding site" evidence="8">
    <location>
        <position position="159"/>
    </location>
    <ligand>
        <name>[4Fe-4S] cluster</name>
        <dbReference type="ChEBI" id="CHEBI:49883"/>
        <label>2</label>
        <note>4Fe-4S-S-AdoMet</note>
    </ligand>
</feature>
<dbReference type="SFLD" id="SFLDG01082">
    <property type="entry name" value="B12-binding_domain_containing"/>
    <property type="match status" value="1"/>
</dbReference>
<dbReference type="GO" id="GO:0103039">
    <property type="term" value="F:protein methylthiotransferase activity"/>
    <property type="evidence" value="ECO:0007669"/>
    <property type="project" value="UniProtKB-EC"/>
</dbReference>
<dbReference type="SMART" id="SM00729">
    <property type="entry name" value="Elp3"/>
    <property type="match status" value="1"/>
</dbReference>
<comment type="similarity">
    <text evidence="8">Belongs to the methylthiotransferase family. RimO subfamily.</text>
</comment>
<keyword evidence="6 8" id="KW-0408">Iron</keyword>
<dbReference type="Pfam" id="PF04055">
    <property type="entry name" value="Radical_SAM"/>
    <property type="match status" value="1"/>
</dbReference>
<keyword evidence="12" id="KW-0689">Ribosomal protein</keyword>
<keyword evidence="5 8" id="KW-0479">Metal-binding</keyword>
<feature type="binding site" evidence="8">
    <location>
        <position position="162"/>
    </location>
    <ligand>
        <name>[4Fe-4S] cluster</name>
        <dbReference type="ChEBI" id="CHEBI:49883"/>
        <label>2</label>
        <note>4Fe-4S-S-AdoMet</note>
    </ligand>
</feature>
<dbReference type="InterPro" id="IPR012340">
    <property type="entry name" value="NA-bd_OB-fold"/>
</dbReference>
<proteinExistence type="inferred from homology"/>
<gene>
    <name evidence="8 12" type="primary">rimO</name>
    <name evidence="12" type="ORF">AB6M95_17600</name>
</gene>